<evidence type="ECO:0000256" key="1">
    <source>
        <dbReference type="ARBA" id="ARBA00004496"/>
    </source>
</evidence>
<dbReference type="GO" id="GO:0005829">
    <property type="term" value="C:cytosol"/>
    <property type="evidence" value="ECO:0007669"/>
    <property type="project" value="TreeGrafter"/>
</dbReference>
<dbReference type="InterPro" id="IPR036388">
    <property type="entry name" value="WH-like_DNA-bd_sf"/>
</dbReference>
<dbReference type="GO" id="GO:0006355">
    <property type="term" value="P:regulation of DNA-templated transcription"/>
    <property type="evidence" value="ECO:0007669"/>
    <property type="project" value="InterPro"/>
</dbReference>
<dbReference type="SMART" id="SM00448">
    <property type="entry name" value="REC"/>
    <property type="match status" value="1"/>
</dbReference>
<evidence type="ECO:0000256" key="7">
    <source>
        <dbReference type="ARBA" id="ARBA00023163"/>
    </source>
</evidence>
<dbReference type="AlphaFoldDB" id="A0A1C3ISE7"/>
<keyword evidence="7" id="KW-0804">Transcription</keyword>
<dbReference type="GeneID" id="94234842"/>
<protein>
    <submittedName>
        <fullName evidence="12">Transcriptional regulatory protein RstA</fullName>
    </submittedName>
</protein>
<dbReference type="GO" id="GO:0000976">
    <property type="term" value="F:transcription cis-regulatory region binding"/>
    <property type="evidence" value="ECO:0007669"/>
    <property type="project" value="TreeGrafter"/>
</dbReference>
<dbReference type="Pfam" id="PF00486">
    <property type="entry name" value="Trans_reg_C"/>
    <property type="match status" value="1"/>
</dbReference>
<dbReference type="Gene3D" id="3.40.50.2300">
    <property type="match status" value="1"/>
</dbReference>
<keyword evidence="3 8" id="KW-0597">Phosphoprotein</keyword>
<keyword evidence="6 9" id="KW-0238">DNA-binding</keyword>
<evidence type="ECO:0000256" key="3">
    <source>
        <dbReference type="ARBA" id="ARBA00022553"/>
    </source>
</evidence>
<dbReference type="Gene3D" id="6.10.250.690">
    <property type="match status" value="1"/>
</dbReference>
<feature type="modified residue" description="4-aspartylphosphate" evidence="8">
    <location>
        <position position="54"/>
    </location>
</feature>
<gene>
    <name evidence="12" type="primary">rstA</name>
    <name evidence="12" type="ORF">VAT7223_02157</name>
</gene>
<dbReference type="PROSITE" id="PS51755">
    <property type="entry name" value="OMPR_PHOB"/>
    <property type="match status" value="1"/>
</dbReference>
<keyword evidence="2" id="KW-0963">Cytoplasm</keyword>
<evidence type="ECO:0000259" key="10">
    <source>
        <dbReference type="PROSITE" id="PS50110"/>
    </source>
</evidence>
<dbReference type="SUPFAM" id="SSF52172">
    <property type="entry name" value="CheY-like"/>
    <property type="match status" value="1"/>
</dbReference>
<evidence type="ECO:0000256" key="8">
    <source>
        <dbReference type="PROSITE-ProRule" id="PRU00169"/>
    </source>
</evidence>
<name>A0A1C3ISE7_9VIBR</name>
<evidence type="ECO:0000256" key="5">
    <source>
        <dbReference type="ARBA" id="ARBA00023015"/>
    </source>
</evidence>
<accession>A0A1C3ISE7</accession>
<evidence type="ECO:0000256" key="6">
    <source>
        <dbReference type="ARBA" id="ARBA00023125"/>
    </source>
</evidence>
<evidence type="ECO:0000313" key="13">
    <source>
        <dbReference type="Proteomes" id="UP000092876"/>
    </source>
</evidence>
<comment type="subcellular location">
    <subcellularLocation>
        <location evidence="1">Cytoplasm</location>
    </subcellularLocation>
</comment>
<dbReference type="PANTHER" id="PTHR48111">
    <property type="entry name" value="REGULATOR OF RPOS"/>
    <property type="match status" value="1"/>
</dbReference>
<evidence type="ECO:0000256" key="4">
    <source>
        <dbReference type="ARBA" id="ARBA00023012"/>
    </source>
</evidence>
<evidence type="ECO:0000259" key="11">
    <source>
        <dbReference type="PROSITE" id="PS51755"/>
    </source>
</evidence>
<feature type="domain" description="OmpR/PhoB-type" evidence="11">
    <location>
        <begin position="131"/>
        <end position="230"/>
    </location>
</feature>
<dbReference type="InterPro" id="IPR016032">
    <property type="entry name" value="Sig_transdc_resp-reg_C-effctor"/>
</dbReference>
<evidence type="ECO:0000313" key="12">
    <source>
        <dbReference type="EMBL" id="SBS64384.1"/>
    </source>
</evidence>
<proteinExistence type="predicted"/>
<feature type="domain" description="Response regulatory" evidence="10">
    <location>
        <begin position="5"/>
        <end position="118"/>
    </location>
</feature>
<dbReference type="Proteomes" id="UP000092876">
    <property type="component" value="Unassembled WGS sequence"/>
</dbReference>
<dbReference type="InterPro" id="IPR001789">
    <property type="entry name" value="Sig_transdc_resp-reg_receiver"/>
</dbReference>
<keyword evidence="4" id="KW-0902">Two-component regulatory system</keyword>
<dbReference type="PANTHER" id="PTHR48111:SF47">
    <property type="entry name" value="TRANSCRIPTIONAL REGULATORY PROTEIN RSTA"/>
    <property type="match status" value="1"/>
</dbReference>
<reference evidence="13" key="1">
    <citation type="submission" date="2016-06" db="EMBL/GenBank/DDBJ databases">
        <authorList>
            <person name="Rodrigo-Torres Lidia"/>
            <person name="Arahal R.David."/>
        </authorList>
    </citation>
    <scope>NUCLEOTIDE SEQUENCE [LARGE SCALE GENOMIC DNA]</scope>
    <source>
        <strain evidence="13">CECT 7223</strain>
    </source>
</reference>
<dbReference type="EMBL" id="FLQP01000028">
    <property type="protein sequence ID" value="SBS64384.1"/>
    <property type="molecule type" value="Genomic_DNA"/>
</dbReference>
<dbReference type="InterPro" id="IPR011006">
    <property type="entry name" value="CheY-like_superfamily"/>
</dbReference>
<dbReference type="FunFam" id="1.10.10.10:FF:000099">
    <property type="entry name" value="Two-component system response regulator TorR"/>
    <property type="match status" value="1"/>
</dbReference>
<dbReference type="RefSeq" id="WP_065679160.1">
    <property type="nucleotide sequence ID" value="NZ_AP025461.1"/>
</dbReference>
<dbReference type="InterPro" id="IPR001867">
    <property type="entry name" value="OmpR/PhoB-type_DNA-bd"/>
</dbReference>
<dbReference type="CDD" id="cd00383">
    <property type="entry name" value="trans_reg_C"/>
    <property type="match status" value="1"/>
</dbReference>
<organism evidence="12 13">
    <name type="scientific">Vibrio atlanticus</name>
    <dbReference type="NCBI Taxonomy" id="693153"/>
    <lineage>
        <taxon>Bacteria</taxon>
        <taxon>Pseudomonadati</taxon>
        <taxon>Pseudomonadota</taxon>
        <taxon>Gammaproteobacteria</taxon>
        <taxon>Vibrionales</taxon>
        <taxon>Vibrionaceae</taxon>
        <taxon>Vibrio</taxon>
    </lineage>
</organism>
<dbReference type="Pfam" id="PF00072">
    <property type="entry name" value="Response_reg"/>
    <property type="match status" value="1"/>
</dbReference>
<dbReference type="SMART" id="SM00862">
    <property type="entry name" value="Trans_reg_C"/>
    <property type="match status" value="1"/>
</dbReference>
<sequence length="234" mass="26436">MTKPKMIIVEDDLKLQKMLQDYFVAQDFDVTVLDDGSDAAQTILAEQPDIVLLDLMLPVTDGLTICRQTRTLFKGKILMLTASDDDFDHVAGLETGADDYVTKPIKPRVLLARVRSLLRRQETNTPLVDDSSSLQFGQLILKNTYKKCELSDVVLSLTDSEFDLLWLLASNPDTPLSRDYLTQTLRGIEYDGIDRTIDNKVVRLRKILGDDKTPAEKIQTIRGKGYLFVSTAWH</sequence>
<dbReference type="GO" id="GO:0032993">
    <property type="term" value="C:protein-DNA complex"/>
    <property type="evidence" value="ECO:0007669"/>
    <property type="project" value="TreeGrafter"/>
</dbReference>
<dbReference type="Gene3D" id="1.10.10.10">
    <property type="entry name" value="Winged helix-like DNA-binding domain superfamily/Winged helix DNA-binding domain"/>
    <property type="match status" value="1"/>
</dbReference>
<keyword evidence="5" id="KW-0805">Transcription regulation</keyword>
<evidence type="ECO:0000256" key="2">
    <source>
        <dbReference type="ARBA" id="ARBA00022490"/>
    </source>
</evidence>
<dbReference type="GO" id="GO:0000156">
    <property type="term" value="F:phosphorelay response regulator activity"/>
    <property type="evidence" value="ECO:0007669"/>
    <property type="project" value="TreeGrafter"/>
</dbReference>
<feature type="DNA-binding region" description="OmpR/PhoB-type" evidence="9">
    <location>
        <begin position="131"/>
        <end position="230"/>
    </location>
</feature>
<evidence type="ECO:0000256" key="9">
    <source>
        <dbReference type="PROSITE-ProRule" id="PRU01091"/>
    </source>
</evidence>
<dbReference type="PROSITE" id="PS50110">
    <property type="entry name" value="RESPONSE_REGULATORY"/>
    <property type="match status" value="1"/>
</dbReference>
<dbReference type="InterPro" id="IPR039420">
    <property type="entry name" value="WalR-like"/>
</dbReference>
<dbReference type="SUPFAM" id="SSF46894">
    <property type="entry name" value="C-terminal effector domain of the bipartite response regulators"/>
    <property type="match status" value="1"/>
</dbReference>